<feature type="non-terminal residue" evidence="1">
    <location>
        <position position="43"/>
    </location>
</feature>
<evidence type="ECO:0000313" key="1">
    <source>
        <dbReference type="EMBL" id="CAA9377366.1"/>
    </source>
</evidence>
<reference evidence="1" key="1">
    <citation type="submission" date="2020-02" db="EMBL/GenBank/DDBJ databases">
        <authorList>
            <person name="Meier V. D."/>
        </authorList>
    </citation>
    <scope>NUCLEOTIDE SEQUENCE</scope>
    <source>
        <strain evidence="1">AVDCRST_MAG75</strain>
    </source>
</reference>
<protein>
    <submittedName>
        <fullName evidence="1">Uncharacterized protein</fullName>
    </submittedName>
</protein>
<gene>
    <name evidence="1" type="ORF">AVDCRST_MAG75-655</name>
</gene>
<name>A0A6J4N7X6_9ACTN</name>
<sequence>GFDRRLLGRGDRVRARLAARAGGLPGELQRVLGAAGVPARLAG</sequence>
<feature type="non-terminal residue" evidence="1">
    <location>
        <position position="1"/>
    </location>
</feature>
<dbReference type="EMBL" id="CADCUO010000042">
    <property type="protein sequence ID" value="CAA9377366.1"/>
    <property type="molecule type" value="Genomic_DNA"/>
</dbReference>
<accession>A0A6J4N7X6</accession>
<proteinExistence type="predicted"/>
<organism evidence="1">
    <name type="scientific">uncultured Propionibacteriaceae bacterium</name>
    <dbReference type="NCBI Taxonomy" id="257457"/>
    <lineage>
        <taxon>Bacteria</taxon>
        <taxon>Bacillati</taxon>
        <taxon>Actinomycetota</taxon>
        <taxon>Actinomycetes</taxon>
        <taxon>Propionibacteriales</taxon>
        <taxon>Propionibacteriaceae</taxon>
        <taxon>environmental samples</taxon>
    </lineage>
</organism>
<dbReference type="AlphaFoldDB" id="A0A6J4N7X6"/>